<dbReference type="GO" id="GO:0003677">
    <property type="term" value="F:DNA binding"/>
    <property type="evidence" value="ECO:0007669"/>
    <property type="project" value="UniProtKB-KW"/>
</dbReference>
<keyword evidence="3" id="KW-0233">DNA recombination</keyword>
<dbReference type="Pfam" id="PF07508">
    <property type="entry name" value="Recombinase"/>
    <property type="match status" value="1"/>
</dbReference>
<evidence type="ECO:0000259" key="7">
    <source>
        <dbReference type="PROSITE" id="PS51736"/>
    </source>
</evidence>
<accession>A0A413YUE0</accession>
<keyword evidence="6" id="KW-0175">Coiled coil</keyword>
<feature type="active site" description="O-(5'-phospho-DNA)-serine intermediate" evidence="4 5">
    <location>
        <position position="45"/>
    </location>
</feature>
<dbReference type="InterPro" id="IPR006119">
    <property type="entry name" value="Resolv_N"/>
</dbReference>
<dbReference type="InterPro" id="IPR036162">
    <property type="entry name" value="Resolvase-like_N_sf"/>
</dbReference>
<dbReference type="InterPro" id="IPR025827">
    <property type="entry name" value="Zn_ribbon_recom_dom"/>
</dbReference>
<dbReference type="PANTHER" id="PTHR30461">
    <property type="entry name" value="DNA-INVERTASE FROM LAMBDOID PROPHAGE"/>
    <property type="match status" value="1"/>
</dbReference>
<organism evidence="9 10">
    <name type="scientific">Lachnospira eligens</name>
    <dbReference type="NCBI Taxonomy" id="39485"/>
    <lineage>
        <taxon>Bacteria</taxon>
        <taxon>Bacillati</taxon>
        <taxon>Bacillota</taxon>
        <taxon>Clostridia</taxon>
        <taxon>Lachnospirales</taxon>
        <taxon>Lachnospiraceae</taxon>
        <taxon>Lachnospira</taxon>
    </lineage>
</organism>
<feature type="domain" description="Resolvase/invertase-type recombinase catalytic" evidence="7">
    <location>
        <begin position="37"/>
        <end position="185"/>
    </location>
</feature>
<evidence type="ECO:0000256" key="3">
    <source>
        <dbReference type="ARBA" id="ARBA00023172"/>
    </source>
</evidence>
<dbReference type="Gene3D" id="3.90.1750.20">
    <property type="entry name" value="Putative Large Serine Recombinase, Chain B, Domain 2"/>
    <property type="match status" value="1"/>
</dbReference>
<dbReference type="InterPro" id="IPR006118">
    <property type="entry name" value="Recombinase_CS"/>
</dbReference>
<dbReference type="Pfam" id="PF00239">
    <property type="entry name" value="Resolvase"/>
    <property type="match status" value="1"/>
</dbReference>
<evidence type="ECO:0000256" key="5">
    <source>
        <dbReference type="PROSITE-ProRule" id="PRU10137"/>
    </source>
</evidence>
<feature type="domain" description="Recombinase" evidence="8">
    <location>
        <begin position="193"/>
        <end position="319"/>
    </location>
</feature>
<evidence type="ECO:0000259" key="8">
    <source>
        <dbReference type="PROSITE" id="PS51737"/>
    </source>
</evidence>
<evidence type="ECO:0000313" key="10">
    <source>
        <dbReference type="Proteomes" id="UP000285844"/>
    </source>
</evidence>
<keyword evidence="1" id="KW-0229">DNA integration</keyword>
<reference evidence="9 10" key="1">
    <citation type="submission" date="2018-08" db="EMBL/GenBank/DDBJ databases">
        <title>A genome reference for cultivated species of the human gut microbiota.</title>
        <authorList>
            <person name="Zou Y."/>
            <person name="Xue W."/>
            <person name="Luo G."/>
        </authorList>
    </citation>
    <scope>NUCLEOTIDE SEQUENCE [LARGE SCALE GENOMIC DNA]</scope>
    <source>
        <strain evidence="9 10">AM37-3BH</strain>
    </source>
</reference>
<evidence type="ECO:0000256" key="1">
    <source>
        <dbReference type="ARBA" id="ARBA00022908"/>
    </source>
</evidence>
<dbReference type="CDD" id="cd00338">
    <property type="entry name" value="Ser_Recombinase"/>
    <property type="match status" value="1"/>
</dbReference>
<comment type="caution">
    <text evidence="9">The sequence shown here is derived from an EMBL/GenBank/DDBJ whole genome shotgun (WGS) entry which is preliminary data.</text>
</comment>
<evidence type="ECO:0000256" key="6">
    <source>
        <dbReference type="SAM" id="Coils"/>
    </source>
</evidence>
<name>A0A413YUE0_9FIRM</name>
<keyword evidence="2" id="KW-0238">DNA-binding</keyword>
<dbReference type="GO" id="GO:0015074">
    <property type="term" value="P:DNA integration"/>
    <property type="evidence" value="ECO:0007669"/>
    <property type="project" value="UniProtKB-KW"/>
</dbReference>
<dbReference type="InterPro" id="IPR038109">
    <property type="entry name" value="DNA_bind_recomb_sf"/>
</dbReference>
<dbReference type="AlphaFoldDB" id="A0A413YUE0"/>
<evidence type="ECO:0000256" key="2">
    <source>
        <dbReference type="ARBA" id="ARBA00023125"/>
    </source>
</evidence>
<feature type="coiled-coil region" evidence="6">
    <location>
        <begin position="416"/>
        <end position="443"/>
    </location>
</feature>
<protein>
    <submittedName>
        <fullName evidence="9">Recombinase family protein</fullName>
    </submittedName>
</protein>
<dbReference type="PROSITE" id="PS00397">
    <property type="entry name" value="RECOMBINASES_1"/>
    <property type="match status" value="1"/>
</dbReference>
<dbReference type="Gene3D" id="3.40.50.1390">
    <property type="entry name" value="Resolvase, N-terminal catalytic domain"/>
    <property type="match status" value="1"/>
</dbReference>
<sequence length="551" mass="63382">MQTLENTGKGEKSMAKKVTVIKAAKAQKHTQEERRLKVCGYARVSTGSQAQATSYTAQVEYYTEKIESNPLWEFAGVYADEGISGTNVKHRDEFQMMISDCEDGNIDLILTKSITRFARNTVECIQTIRKLKEIGVGIYFEKENINTLSEKSELFITILASVAQGESENISSNNRWAIQKRFQDGTYIISTPAYGYGKDEDGNLVIIESEAETVRWIYESYLNGMGVYVIAKALNQKGIPTIRGAEKWQDGVIQDILKNPIYEGDMLQQRTYTETRFPFVRRVNNGQRNQYLIKDSHPPIVTHEEAEAVRNLMAYRVDVLHMNKSDYTKRYLFSGRIICGECGRTFRRQKIYIGKPYEKIIWTCSGHVEDKESCCLKAIREDVLHRAFTDMWNKLYTNQGTILEPLLKELTELVAARQDSEEIRQLDKEIKDISEQSQILNQVMRKGYMDSALFMESSSKLGWQLTECRRKKTLLTRKLRRTKEIVRTEQLIQLIAEQDGLMEEFDEQLFKMTAEKIVVSKEHDITFCLYNGLKLTERGGGQDAVAHANRL</sequence>
<evidence type="ECO:0000313" key="9">
    <source>
        <dbReference type="EMBL" id="RHC12702.1"/>
    </source>
</evidence>
<dbReference type="SUPFAM" id="SSF53041">
    <property type="entry name" value="Resolvase-like"/>
    <property type="match status" value="1"/>
</dbReference>
<dbReference type="Pfam" id="PF13408">
    <property type="entry name" value="Zn_ribbon_recom"/>
    <property type="match status" value="1"/>
</dbReference>
<proteinExistence type="predicted"/>
<dbReference type="PANTHER" id="PTHR30461:SF23">
    <property type="entry name" value="DNA RECOMBINASE-RELATED"/>
    <property type="match status" value="1"/>
</dbReference>
<dbReference type="SMART" id="SM00857">
    <property type="entry name" value="Resolvase"/>
    <property type="match status" value="1"/>
</dbReference>
<evidence type="ECO:0000256" key="4">
    <source>
        <dbReference type="PIRSR" id="PIRSR606118-50"/>
    </source>
</evidence>
<dbReference type="EMBL" id="QSHM01000009">
    <property type="protein sequence ID" value="RHC12702.1"/>
    <property type="molecule type" value="Genomic_DNA"/>
</dbReference>
<gene>
    <name evidence="9" type="ORF">DW858_08605</name>
</gene>
<dbReference type="InterPro" id="IPR050639">
    <property type="entry name" value="SSR_resolvase"/>
</dbReference>
<dbReference type="InterPro" id="IPR011109">
    <property type="entry name" value="DNA_bind_recombinase_dom"/>
</dbReference>
<dbReference type="PROSITE" id="PS51736">
    <property type="entry name" value="RECOMBINASES_3"/>
    <property type="match status" value="1"/>
</dbReference>
<dbReference type="Proteomes" id="UP000285844">
    <property type="component" value="Unassembled WGS sequence"/>
</dbReference>
<dbReference type="PROSITE" id="PS51737">
    <property type="entry name" value="RECOMBINASE_DNA_BIND"/>
    <property type="match status" value="1"/>
</dbReference>
<dbReference type="GO" id="GO:0000150">
    <property type="term" value="F:DNA strand exchange activity"/>
    <property type="evidence" value="ECO:0007669"/>
    <property type="project" value="InterPro"/>
</dbReference>